<keyword evidence="2" id="KW-0472">Membrane</keyword>
<feature type="compositionally biased region" description="Basic and acidic residues" evidence="1">
    <location>
        <begin position="9"/>
        <end position="19"/>
    </location>
</feature>
<evidence type="ECO:0000256" key="2">
    <source>
        <dbReference type="SAM" id="Phobius"/>
    </source>
</evidence>
<organism evidence="4 5">
    <name type="scientific">Candidatus Onthocola gallistercoris</name>
    <dbReference type="NCBI Taxonomy" id="2840876"/>
    <lineage>
        <taxon>Bacteria</taxon>
        <taxon>Bacillati</taxon>
        <taxon>Bacillota</taxon>
        <taxon>Bacilli</taxon>
        <taxon>Candidatus Onthocola</taxon>
    </lineage>
</organism>
<keyword evidence="2" id="KW-1133">Transmembrane helix</keyword>
<evidence type="ECO:0000259" key="3">
    <source>
        <dbReference type="Pfam" id="PF14285"/>
    </source>
</evidence>
<dbReference type="Pfam" id="PF14285">
    <property type="entry name" value="DUF4367"/>
    <property type="match status" value="1"/>
</dbReference>
<dbReference type="Proteomes" id="UP000824164">
    <property type="component" value="Unassembled WGS sequence"/>
</dbReference>
<reference evidence="4" key="2">
    <citation type="journal article" date="2021" name="PeerJ">
        <title>Extensive microbial diversity within the chicken gut microbiome revealed by metagenomics and culture.</title>
        <authorList>
            <person name="Gilroy R."/>
            <person name="Ravi A."/>
            <person name="Getino M."/>
            <person name="Pursley I."/>
            <person name="Horton D.L."/>
            <person name="Alikhan N.F."/>
            <person name="Baker D."/>
            <person name="Gharbi K."/>
            <person name="Hall N."/>
            <person name="Watson M."/>
            <person name="Adriaenssens E.M."/>
            <person name="Foster-Nyarko E."/>
            <person name="Jarju S."/>
            <person name="Secka A."/>
            <person name="Antonio M."/>
            <person name="Oren A."/>
            <person name="Chaudhuri R.R."/>
            <person name="La Ragione R."/>
            <person name="Hildebrand F."/>
            <person name="Pallen M.J."/>
        </authorList>
    </citation>
    <scope>NUCLEOTIDE SEQUENCE</scope>
    <source>
        <strain evidence="4">CHK187-14744</strain>
    </source>
</reference>
<dbReference type="EMBL" id="DVLT01000069">
    <property type="protein sequence ID" value="HIU03732.1"/>
    <property type="molecule type" value="Genomic_DNA"/>
</dbReference>
<name>A0A9D1HKA3_9FIRM</name>
<feature type="region of interest" description="Disordered" evidence="1">
    <location>
        <begin position="55"/>
        <end position="81"/>
    </location>
</feature>
<dbReference type="InterPro" id="IPR025377">
    <property type="entry name" value="DUF4367"/>
</dbReference>
<feature type="transmembrane region" description="Helical" evidence="2">
    <location>
        <begin position="163"/>
        <end position="185"/>
    </location>
</feature>
<evidence type="ECO:0000313" key="4">
    <source>
        <dbReference type="EMBL" id="HIU03732.1"/>
    </source>
</evidence>
<proteinExistence type="predicted"/>
<gene>
    <name evidence="4" type="ORF">IAB63_10825</name>
</gene>
<feature type="domain" description="DUF4367" evidence="3">
    <location>
        <begin position="228"/>
        <end position="330"/>
    </location>
</feature>
<keyword evidence="2" id="KW-0812">Transmembrane</keyword>
<dbReference type="AlphaFoldDB" id="A0A9D1HKA3"/>
<evidence type="ECO:0000313" key="5">
    <source>
        <dbReference type="Proteomes" id="UP000824164"/>
    </source>
</evidence>
<evidence type="ECO:0000256" key="1">
    <source>
        <dbReference type="SAM" id="MobiDB-lite"/>
    </source>
</evidence>
<protein>
    <submittedName>
        <fullName evidence="4">DUF4367 domain-containing protein</fullName>
    </submittedName>
</protein>
<comment type="caution">
    <text evidence="4">The sequence shown here is derived from an EMBL/GenBank/DDBJ whole genome shotgun (WGS) entry which is preliminary data.</text>
</comment>
<feature type="region of interest" description="Disordered" evidence="1">
    <location>
        <begin position="1"/>
        <end position="41"/>
    </location>
</feature>
<sequence length="334" mass="37165">MSGSGQRHGLGETHSENVHIAENMLDDAKEQSGQKQRCQNGADCENVGCVTANASSRNLLHSDGSGPEGTSKGPVIRGQDTDIDDLKQKSVILRAIERAEKETDLFTDSSTEENPHIFSAEYEARKQNMMLQAFGGSKTESKKKNSIHSVRSRKHIFRIPGRAAVAACLAILITGAGMFAVNAVAMPEPIRKLMIAVQEQFSSSVTAEDILFGDNRNKDYPGTIETKYEPKETIPGYKEDERIETERTIRISFVNDQGDYYIFRQITEERWTGMNTENVGFSIVKISENIDGILYQQGSAQRLTWVQYEYIFSISGEIDVEILKQLAASVEVVQ</sequence>
<reference evidence="4" key="1">
    <citation type="submission" date="2020-10" db="EMBL/GenBank/DDBJ databases">
        <authorList>
            <person name="Gilroy R."/>
        </authorList>
    </citation>
    <scope>NUCLEOTIDE SEQUENCE</scope>
    <source>
        <strain evidence="4">CHK187-14744</strain>
    </source>
</reference>
<accession>A0A9D1HKA3</accession>